<name>A0A6G9RRY0_9ENTR</name>
<feature type="domain" description="Phage tail fibre protein N-terminal" evidence="1">
    <location>
        <begin position="3"/>
        <end position="60"/>
    </location>
</feature>
<keyword evidence="3" id="KW-1185">Reference proteome</keyword>
<evidence type="ECO:0000313" key="2">
    <source>
        <dbReference type="EMBL" id="QIR29690.1"/>
    </source>
</evidence>
<proteinExistence type="predicted"/>
<dbReference type="EMBL" id="CP050321">
    <property type="protein sequence ID" value="QIR29690.1"/>
    <property type="molecule type" value="Genomic_DNA"/>
</dbReference>
<dbReference type="RefSeq" id="WP_163445733.1">
    <property type="nucleotide sequence ID" value="NZ_CP050321.1"/>
</dbReference>
<dbReference type="InterPro" id="IPR022225">
    <property type="entry name" value="Phage_tail_fibre_N"/>
</dbReference>
<dbReference type="Pfam" id="PF12571">
    <property type="entry name" value="Phage_tail_fib"/>
    <property type="match status" value="1"/>
</dbReference>
<organism evidence="2 3">
    <name type="scientific">Kluyvera genomosp. 3</name>
    <dbReference type="NCBI Taxonomy" id="2774055"/>
    <lineage>
        <taxon>Bacteria</taxon>
        <taxon>Pseudomonadati</taxon>
        <taxon>Pseudomonadota</taxon>
        <taxon>Gammaproteobacteria</taxon>
        <taxon>Enterobacterales</taxon>
        <taxon>Enterobacteriaceae</taxon>
        <taxon>Kluyvera</taxon>
    </lineage>
</organism>
<dbReference type="KEGG" id="kgn:GY169_13595"/>
<dbReference type="AlphaFoldDB" id="A0A6G9RRY0"/>
<evidence type="ECO:0000313" key="3">
    <source>
        <dbReference type="Proteomes" id="UP000503580"/>
    </source>
</evidence>
<dbReference type="Proteomes" id="UP000503580">
    <property type="component" value="Chromosome"/>
</dbReference>
<gene>
    <name evidence="2" type="ORF">GY169_13595</name>
</gene>
<reference evidence="2 3" key="1">
    <citation type="submission" date="2020-02" db="EMBL/GenBank/DDBJ databases">
        <title>Whole genome PO2S7.</title>
        <authorList>
            <person name="Singha K.M."/>
        </authorList>
    </citation>
    <scope>NUCLEOTIDE SEQUENCE [LARGE SCALE GENOMIC DNA]</scope>
    <source>
        <strain evidence="2 3">PO2S7</strain>
    </source>
</reference>
<protein>
    <recommendedName>
        <fullName evidence="1">Phage tail fibre protein N-terminal domain-containing protein</fullName>
    </recommendedName>
</protein>
<evidence type="ECO:0000259" key="1">
    <source>
        <dbReference type="Pfam" id="PF12571"/>
    </source>
</evidence>
<accession>A0A6G9RRY0</accession>
<sequence>MIIQDFVVGNDQPTFPDPARMPLINEVYQGTISSLEVPPEQPDQFIAHLVIPASRGDLTLQNLV</sequence>